<dbReference type="GO" id="GO:0016301">
    <property type="term" value="F:kinase activity"/>
    <property type="evidence" value="ECO:0007669"/>
    <property type="project" value="UniProtKB-KW"/>
</dbReference>
<dbReference type="AlphaFoldDB" id="A0A0F4LMT8"/>
<dbReference type="Proteomes" id="UP000033612">
    <property type="component" value="Unassembled WGS sequence"/>
</dbReference>
<evidence type="ECO:0000313" key="6">
    <source>
        <dbReference type="EMBL" id="KJY59579.1"/>
    </source>
</evidence>
<feature type="domain" description="Carbohydrate kinase FGGY N-terminal" evidence="4">
    <location>
        <begin position="6"/>
        <end position="241"/>
    </location>
</feature>
<name>A0A0F4LMT8_9LACO</name>
<dbReference type="Pfam" id="PF02782">
    <property type="entry name" value="FGGY_C"/>
    <property type="match status" value="1"/>
</dbReference>
<gene>
    <name evidence="6" type="ORF">JF75_03270</name>
</gene>
<dbReference type="HOGENOM" id="CLU_009281_3_4_9"/>
<evidence type="ECO:0000259" key="5">
    <source>
        <dbReference type="Pfam" id="PF02782"/>
    </source>
</evidence>
<protein>
    <submittedName>
        <fullName evidence="6">Carbohydrate kinase</fullName>
    </submittedName>
</protein>
<evidence type="ECO:0000256" key="3">
    <source>
        <dbReference type="ARBA" id="ARBA00022777"/>
    </source>
</evidence>
<dbReference type="Gene3D" id="3.30.420.40">
    <property type="match status" value="2"/>
</dbReference>
<sequence>MINNCLTIDVGTTNTKVTLWHDQIPELKAFPTPKKVKGNLTNFDLEKLWTEIVAKIKTFNLVQLNKVEKIAIASVGESGVLINEQKEEVSQCIAWYDERAQLIVDQISQEERDEIYQITGLPLNAHYSACKIAWLLKYDETINEPKDKFMWLCIPDYLVFKLTGNLATENTIASRTLCFDIKNRQWSERIKNIFKIKNITFPQVFQSGTNLGKVCGKIANLLNKNCQVVIGGHDHMCGATGINLQNSDLFDSTGTTEAIMTLVNQPDVSKEAQKNGLANGIYTNSKLYTRFTAMPSAGSTIAWFMNAFKISEEKFSSTMNQVLEEYNAHSLFDSQVLFLPHFNGSGAPNKIPDSKGMIYGLTRRTTLDELTFGLFLGLSFEFYIAYKSMFKSKDYTAIKVIGPAVNDPLWSQLKADIMGLRVECIDAQQVVSEGAYTIATHNNLHNAVIKYFPTQEKSKKQYLNKMLKLYQEIYNNKMKHRL</sequence>
<accession>A0A0F4LMT8</accession>
<dbReference type="InterPro" id="IPR018484">
    <property type="entry name" value="FGGY_N"/>
</dbReference>
<dbReference type="PATRIC" id="fig|1218506.3.peg.368"/>
<dbReference type="InterPro" id="IPR043129">
    <property type="entry name" value="ATPase_NBD"/>
</dbReference>
<evidence type="ECO:0000256" key="2">
    <source>
        <dbReference type="ARBA" id="ARBA00022679"/>
    </source>
</evidence>
<dbReference type="EMBL" id="JXLH01000004">
    <property type="protein sequence ID" value="KJY59579.1"/>
    <property type="molecule type" value="Genomic_DNA"/>
</dbReference>
<reference evidence="6 7" key="1">
    <citation type="submission" date="2015-01" db="EMBL/GenBank/DDBJ databases">
        <title>Comparative genomics of the lactic acid bacteria isolated from the honey bee gut.</title>
        <authorList>
            <person name="Ellegaard K.M."/>
            <person name="Tamarit D."/>
            <person name="Javelind E."/>
            <person name="Olofsson T."/>
            <person name="Andersson S.G."/>
            <person name="Vasquez A."/>
        </authorList>
    </citation>
    <scope>NUCLEOTIDE SEQUENCE [LARGE SCALE GENOMIC DNA]</scope>
    <source>
        <strain evidence="6 7">Hma2</strain>
    </source>
</reference>
<dbReference type="InterPro" id="IPR018485">
    <property type="entry name" value="FGGY_C"/>
</dbReference>
<dbReference type="PIRSF" id="PIRSF000538">
    <property type="entry name" value="GlpK"/>
    <property type="match status" value="1"/>
</dbReference>
<evidence type="ECO:0000259" key="4">
    <source>
        <dbReference type="Pfam" id="PF00370"/>
    </source>
</evidence>
<dbReference type="SUPFAM" id="SSF53067">
    <property type="entry name" value="Actin-like ATPase domain"/>
    <property type="match status" value="2"/>
</dbReference>
<dbReference type="GO" id="GO:0005975">
    <property type="term" value="P:carbohydrate metabolic process"/>
    <property type="evidence" value="ECO:0007669"/>
    <property type="project" value="InterPro"/>
</dbReference>
<comment type="caution">
    <text evidence="6">The sequence shown here is derived from an EMBL/GenBank/DDBJ whole genome shotgun (WGS) entry which is preliminary data.</text>
</comment>
<dbReference type="CDD" id="cd07773">
    <property type="entry name" value="ASKHA_NBD_FGGY_FK"/>
    <property type="match status" value="1"/>
</dbReference>
<keyword evidence="2" id="KW-0808">Transferase</keyword>
<comment type="similarity">
    <text evidence="1">Belongs to the FGGY kinase family.</text>
</comment>
<evidence type="ECO:0000256" key="1">
    <source>
        <dbReference type="ARBA" id="ARBA00009156"/>
    </source>
</evidence>
<feature type="domain" description="Carbohydrate kinase FGGY C-terminal" evidence="5">
    <location>
        <begin position="252"/>
        <end position="440"/>
    </location>
</feature>
<proteinExistence type="inferred from homology"/>
<keyword evidence="7" id="KW-1185">Reference proteome</keyword>
<organism evidence="6 7">
    <name type="scientific">Lactobacillus kimbladii</name>
    <dbReference type="NCBI Taxonomy" id="1218506"/>
    <lineage>
        <taxon>Bacteria</taxon>
        <taxon>Bacillati</taxon>
        <taxon>Bacillota</taxon>
        <taxon>Bacilli</taxon>
        <taxon>Lactobacillales</taxon>
        <taxon>Lactobacillaceae</taxon>
        <taxon>Lactobacillus</taxon>
    </lineage>
</organism>
<dbReference type="Pfam" id="PF00370">
    <property type="entry name" value="FGGY_N"/>
    <property type="match status" value="1"/>
</dbReference>
<dbReference type="PANTHER" id="PTHR43095:SF5">
    <property type="entry name" value="XYLULOSE KINASE"/>
    <property type="match status" value="1"/>
</dbReference>
<evidence type="ECO:0000313" key="7">
    <source>
        <dbReference type="Proteomes" id="UP000033612"/>
    </source>
</evidence>
<dbReference type="InterPro" id="IPR050406">
    <property type="entry name" value="FGGY_Carb_Kinase"/>
</dbReference>
<dbReference type="STRING" id="1218506.JF75_03270"/>
<keyword evidence="3 6" id="KW-0418">Kinase</keyword>
<dbReference type="PANTHER" id="PTHR43095">
    <property type="entry name" value="SUGAR KINASE"/>
    <property type="match status" value="1"/>
</dbReference>
<dbReference type="InterPro" id="IPR000577">
    <property type="entry name" value="Carb_kinase_FGGY"/>
</dbReference>
<dbReference type="RefSeq" id="WP_046331583.1">
    <property type="nucleotide sequence ID" value="NZ_JBHTBO010000019.1"/>
</dbReference>